<protein>
    <submittedName>
        <fullName evidence="1">Uncharacterized protein</fullName>
    </submittedName>
</protein>
<organism evidence="1 2">
    <name type="scientific">Blepharisma stoltei</name>
    <dbReference type="NCBI Taxonomy" id="1481888"/>
    <lineage>
        <taxon>Eukaryota</taxon>
        <taxon>Sar</taxon>
        <taxon>Alveolata</taxon>
        <taxon>Ciliophora</taxon>
        <taxon>Postciliodesmatophora</taxon>
        <taxon>Heterotrichea</taxon>
        <taxon>Heterotrichida</taxon>
        <taxon>Blepharismidae</taxon>
        <taxon>Blepharisma</taxon>
    </lineage>
</organism>
<keyword evidence="2" id="KW-1185">Reference proteome</keyword>
<accession>A0AAU9K8E9</accession>
<sequence>MQSFPQTKRPEDLRFYTNRAAHLHLNGKKRFFMHKNSVSPDYALAQDDYTNFLIRSARMDINQIKDNPMLSPSRISGSIQNFEDYDKFTQSRSVSQMESPVRKIKISEIGIQTEKNKESLNEREETGNLYLNLKPSPSLNALPTFNKHEKHRRNTVRNDFSSPISPYAAADHTITNKNKEEQNIFYQQTPKHYQQYKIGYQNPFPNIPASDTLKFHSESPYHSPNANQIFRPQNQLISNNQSNVNNFSSNLSNFGSMLIKPTNFR</sequence>
<name>A0AAU9K8E9_9CILI</name>
<proteinExistence type="predicted"/>
<dbReference type="AlphaFoldDB" id="A0AAU9K8E9"/>
<dbReference type="EMBL" id="CAJZBQ010000056">
    <property type="protein sequence ID" value="CAG9333416.1"/>
    <property type="molecule type" value="Genomic_DNA"/>
</dbReference>
<reference evidence="1" key="1">
    <citation type="submission" date="2021-09" db="EMBL/GenBank/DDBJ databases">
        <authorList>
            <consortium name="AG Swart"/>
            <person name="Singh M."/>
            <person name="Singh A."/>
            <person name="Seah K."/>
            <person name="Emmerich C."/>
        </authorList>
    </citation>
    <scope>NUCLEOTIDE SEQUENCE</scope>
    <source>
        <strain evidence="1">ATCC30299</strain>
    </source>
</reference>
<comment type="caution">
    <text evidence="1">The sequence shown here is derived from an EMBL/GenBank/DDBJ whole genome shotgun (WGS) entry which is preliminary data.</text>
</comment>
<dbReference type="Proteomes" id="UP001162131">
    <property type="component" value="Unassembled WGS sequence"/>
</dbReference>
<evidence type="ECO:0000313" key="2">
    <source>
        <dbReference type="Proteomes" id="UP001162131"/>
    </source>
</evidence>
<gene>
    <name evidence="1" type="ORF">BSTOLATCC_MIC58229</name>
</gene>
<evidence type="ECO:0000313" key="1">
    <source>
        <dbReference type="EMBL" id="CAG9333416.1"/>
    </source>
</evidence>